<dbReference type="GO" id="GO:0004312">
    <property type="term" value="F:fatty acid synthase activity"/>
    <property type="evidence" value="ECO:0007669"/>
    <property type="project" value="TreeGrafter"/>
</dbReference>
<dbReference type="SUPFAM" id="SSF55048">
    <property type="entry name" value="Probable ACP-binding domain of malonyl-CoA ACP transacylase"/>
    <property type="match status" value="1"/>
</dbReference>
<keyword evidence="2" id="KW-0597">Phosphoprotein</keyword>
<reference evidence="7 8" key="1">
    <citation type="submission" date="2019-08" db="EMBL/GenBank/DDBJ databases">
        <authorList>
            <person name="Khan S.A."/>
            <person name="Jeon C.O."/>
            <person name="Jeong S.E."/>
        </authorList>
    </citation>
    <scope>NUCLEOTIDE SEQUENCE [LARGE SCALE GENOMIC DNA]</scope>
    <source>
        <strain evidence="8">IMCC1728</strain>
    </source>
</reference>
<feature type="transmembrane region" description="Helical" evidence="4">
    <location>
        <begin position="610"/>
        <end position="635"/>
    </location>
</feature>
<dbReference type="Pfam" id="PF00698">
    <property type="entry name" value="Acyl_transf_1"/>
    <property type="match status" value="1"/>
</dbReference>
<dbReference type="SMART" id="SM00827">
    <property type="entry name" value="PKS_AT"/>
    <property type="match status" value="1"/>
</dbReference>
<dbReference type="Gene3D" id="3.40.50.720">
    <property type="entry name" value="NAD(P)-binding Rossmann-like Domain"/>
    <property type="match status" value="1"/>
</dbReference>
<evidence type="ECO:0000313" key="8">
    <source>
        <dbReference type="Proteomes" id="UP000321832"/>
    </source>
</evidence>
<dbReference type="InterPro" id="IPR001227">
    <property type="entry name" value="Ac_transferase_dom_sf"/>
</dbReference>
<dbReference type="InterPro" id="IPR057326">
    <property type="entry name" value="KR_dom"/>
</dbReference>
<dbReference type="PANTHER" id="PTHR43775">
    <property type="entry name" value="FATTY ACID SYNTHASE"/>
    <property type="match status" value="1"/>
</dbReference>
<keyword evidence="1" id="KW-0596">Phosphopantetheine</keyword>
<dbReference type="Gene3D" id="3.40.366.10">
    <property type="entry name" value="Malonyl-Coenzyme A Acyl Carrier Protein, domain 2"/>
    <property type="match status" value="1"/>
</dbReference>
<name>A0A5C6U063_9BURK</name>
<dbReference type="InterPro" id="IPR013968">
    <property type="entry name" value="PKS_KR"/>
</dbReference>
<dbReference type="InterPro" id="IPR050091">
    <property type="entry name" value="PKS_NRPS_Biosynth_Enz"/>
</dbReference>
<dbReference type="Pfam" id="PF08659">
    <property type="entry name" value="KR"/>
    <property type="match status" value="1"/>
</dbReference>
<evidence type="ECO:0000256" key="4">
    <source>
        <dbReference type="SAM" id="Phobius"/>
    </source>
</evidence>
<dbReference type="PANTHER" id="PTHR43775:SF37">
    <property type="entry name" value="SI:DKEY-61P9.11"/>
    <property type="match status" value="1"/>
</dbReference>
<evidence type="ECO:0000259" key="6">
    <source>
        <dbReference type="SMART" id="SM00827"/>
    </source>
</evidence>
<dbReference type="InterPro" id="IPR016036">
    <property type="entry name" value="Malonyl_transacylase_ACP-bd"/>
</dbReference>
<dbReference type="InterPro" id="IPR036291">
    <property type="entry name" value="NAD(P)-bd_dom_sf"/>
</dbReference>
<evidence type="ECO:0000259" key="5">
    <source>
        <dbReference type="SMART" id="SM00822"/>
    </source>
</evidence>
<accession>A0A5C6U063</accession>
<protein>
    <submittedName>
        <fullName evidence="7">KR domain-containing protein</fullName>
    </submittedName>
</protein>
<dbReference type="AlphaFoldDB" id="A0A5C6U063"/>
<dbReference type="InterPro" id="IPR016035">
    <property type="entry name" value="Acyl_Trfase/lysoPLipase"/>
</dbReference>
<dbReference type="EMBL" id="VOPW01000001">
    <property type="protein sequence ID" value="TXC66109.1"/>
    <property type="molecule type" value="Genomic_DNA"/>
</dbReference>
<evidence type="ECO:0000256" key="2">
    <source>
        <dbReference type="ARBA" id="ARBA00022553"/>
    </source>
</evidence>
<dbReference type="Proteomes" id="UP000321832">
    <property type="component" value="Unassembled WGS sequence"/>
</dbReference>
<dbReference type="Gene3D" id="3.30.70.3290">
    <property type="match status" value="1"/>
</dbReference>
<gene>
    <name evidence="7" type="ORF">FSC37_09700</name>
</gene>
<dbReference type="GO" id="GO:0006633">
    <property type="term" value="P:fatty acid biosynthetic process"/>
    <property type="evidence" value="ECO:0007669"/>
    <property type="project" value="TreeGrafter"/>
</dbReference>
<comment type="caution">
    <text evidence="7">The sequence shown here is derived from an EMBL/GenBank/DDBJ whole genome shotgun (WGS) entry which is preliminary data.</text>
</comment>
<keyword evidence="4" id="KW-1133">Transmembrane helix</keyword>
<keyword evidence="8" id="KW-1185">Reference proteome</keyword>
<dbReference type="InterPro" id="IPR014043">
    <property type="entry name" value="Acyl_transferase_dom"/>
</dbReference>
<dbReference type="SUPFAM" id="SSF52151">
    <property type="entry name" value="FabD/lysophospholipase-like"/>
    <property type="match status" value="1"/>
</dbReference>
<organism evidence="7 8">
    <name type="scientific">Piscinibacter aquaticus</name>
    <dbReference type="NCBI Taxonomy" id="392597"/>
    <lineage>
        <taxon>Bacteria</taxon>
        <taxon>Pseudomonadati</taxon>
        <taxon>Pseudomonadota</taxon>
        <taxon>Betaproteobacteria</taxon>
        <taxon>Burkholderiales</taxon>
        <taxon>Sphaerotilaceae</taxon>
        <taxon>Piscinibacter</taxon>
    </lineage>
</organism>
<keyword evidence="4" id="KW-0812">Transmembrane</keyword>
<keyword evidence="3" id="KW-0808">Transferase</keyword>
<evidence type="ECO:0000313" key="7">
    <source>
        <dbReference type="EMBL" id="TXC66109.1"/>
    </source>
</evidence>
<sequence length="649" mass="68350">MRIVCRRSALMGRTSGLGAMAMVDLPMAEARARLSGREDRLSVAVSNSPRSCVVSGEPVALREWMGLLERDGVFCRLVKVDVASHSPQMDGPAADLSAELAGMQVNAASVPLFSTVLAQEVQGGELGAAYWGRNLREPVRFAETMAALMDLGATSFVELGPHPVLAPALQQTAQARAQDACVLTWGRREEPEVSHALEVVAGLWAAGHEIDWSRLIPASAQWPELPLYPWQRERHWVRQAMARDAGRPSVAPGVPDDQAAWLNALRWVSSPLAESAGNAAASTPSGAPWLVVCAGDAVAAAVVHALHAAGVRAADCKPQALAEALAQSGPAAVVMCLDDQPGAAHRLVAAMQAISRAPACAETKLWAVTTGAQEVLEQARHRVAVHAAAAWGAGRVLADEHAPHWGGMVDLDPEAEGDASARQLARQLLAADGEPQVAWRQGRRFVLRLSSKADTASAAFAPPWRADGAYTVTGGLGDVGLRVAAAMVSAGVRRPVLMGRHGLPPRQRWRDADLDVRTAARVAAVRSLESAGAAVHVIEADPANAHDTERALREYEAAAWPPIRGVVHAAGVLESQLALQADAASFERVLAPKLEGALILDRLLPRLDCFILFSSIIAVLGVAGTAAYAAANAGLDALAADRRARGSRA</sequence>
<feature type="domain" description="Ketoreductase" evidence="5">
    <location>
        <begin position="468"/>
        <end position="649"/>
    </location>
</feature>
<dbReference type="SMART" id="SM00822">
    <property type="entry name" value="PKS_KR"/>
    <property type="match status" value="1"/>
</dbReference>
<feature type="domain" description="Malonyl-CoA:ACP transacylase (MAT)" evidence="6">
    <location>
        <begin position="1"/>
        <end position="208"/>
    </location>
</feature>
<dbReference type="SUPFAM" id="SSF51735">
    <property type="entry name" value="NAD(P)-binding Rossmann-fold domains"/>
    <property type="match status" value="2"/>
</dbReference>
<evidence type="ECO:0000256" key="1">
    <source>
        <dbReference type="ARBA" id="ARBA00022450"/>
    </source>
</evidence>
<keyword evidence="4" id="KW-0472">Membrane</keyword>
<proteinExistence type="predicted"/>
<evidence type="ECO:0000256" key="3">
    <source>
        <dbReference type="ARBA" id="ARBA00022679"/>
    </source>
</evidence>